<comment type="caution">
    <text evidence="2">The sequence shown here is derived from an EMBL/GenBank/DDBJ whole genome shotgun (WGS) entry which is preliminary data.</text>
</comment>
<reference evidence="3" key="1">
    <citation type="journal article" date="2019" name="Int. J. Syst. Evol. Microbiol.">
        <title>The Global Catalogue of Microorganisms (GCM) 10K type strain sequencing project: providing services to taxonomists for standard genome sequencing and annotation.</title>
        <authorList>
            <consortium name="The Broad Institute Genomics Platform"/>
            <consortium name="The Broad Institute Genome Sequencing Center for Infectious Disease"/>
            <person name="Wu L."/>
            <person name="Ma J."/>
        </authorList>
    </citation>
    <scope>NUCLEOTIDE SEQUENCE [LARGE SCALE GENOMIC DNA]</scope>
    <source>
        <strain evidence="3">JCM 32206</strain>
    </source>
</reference>
<keyword evidence="1" id="KW-0472">Membrane</keyword>
<feature type="transmembrane region" description="Helical" evidence="1">
    <location>
        <begin position="278"/>
        <end position="302"/>
    </location>
</feature>
<gene>
    <name evidence="2" type="ORF">GCM10023094_41120</name>
</gene>
<keyword evidence="3" id="KW-1185">Reference proteome</keyword>
<dbReference type="Pfam" id="PF04087">
    <property type="entry name" value="DUF389"/>
    <property type="match status" value="1"/>
</dbReference>
<feature type="transmembrane region" description="Helical" evidence="1">
    <location>
        <begin position="207"/>
        <end position="234"/>
    </location>
</feature>
<keyword evidence="1" id="KW-0812">Transmembrane</keyword>
<dbReference type="Proteomes" id="UP001501183">
    <property type="component" value="Unassembled WGS sequence"/>
</dbReference>
<dbReference type="PANTHER" id="PTHR20992">
    <property type="entry name" value="AT15442P-RELATED"/>
    <property type="match status" value="1"/>
</dbReference>
<feature type="transmembrane region" description="Helical" evidence="1">
    <location>
        <begin position="149"/>
        <end position="167"/>
    </location>
</feature>
<feature type="transmembrane region" description="Helical" evidence="1">
    <location>
        <begin position="173"/>
        <end position="195"/>
    </location>
</feature>
<evidence type="ECO:0000313" key="2">
    <source>
        <dbReference type="EMBL" id="GAA4485770.1"/>
    </source>
</evidence>
<sequence length="353" mass="37256">MAGNASEPAHARETIWVPLRLHGVARAGRHTVGMLHLRILSPTDLTDDAVRILEDEEGVSGLAVVRGAAIRPDGDLVYADLARETANDVVAKLRATGLHHRGSIELDPIHTWLSRSGFDAELRAPGSSADTVVWAEVAQRSYEDVELNWTYLSFMTMATLLAGIAIITDSQILVIGAMVLGPEFGAIAALGVALVKRRVVLLATAVRTLVVGFVVAIAATALAAVAGRLLGWVTYEDVTGPRPETAFIYSPDKWSFIVAVIAAAAGVLSLTSSKLGGLSGVFISVTTVPAAGNVGLGIAFGAGNEIWGSTLQLVLNLSGMALAGWATLAIQQAVWSRVSVRRATALDRRRRML</sequence>
<accession>A0ABP8PGC9</accession>
<organism evidence="2 3">
    <name type="scientific">Rhodococcus olei</name>
    <dbReference type="NCBI Taxonomy" id="2161675"/>
    <lineage>
        <taxon>Bacteria</taxon>
        <taxon>Bacillati</taxon>
        <taxon>Actinomycetota</taxon>
        <taxon>Actinomycetes</taxon>
        <taxon>Mycobacteriales</taxon>
        <taxon>Nocardiaceae</taxon>
        <taxon>Rhodococcus</taxon>
    </lineage>
</organism>
<proteinExistence type="predicted"/>
<protein>
    <submittedName>
        <fullName evidence="2">DUF389 domain-containing protein</fullName>
    </submittedName>
</protein>
<dbReference type="EMBL" id="BAABFB010000063">
    <property type="protein sequence ID" value="GAA4485770.1"/>
    <property type="molecule type" value="Genomic_DNA"/>
</dbReference>
<dbReference type="PANTHER" id="PTHR20992:SF9">
    <property type="entry name" value="AT15442P-RELATED"/>
    <property type="match status" value="1"/>
</dbReference>
<keyword evidence="1" id="KW-1133">Transmembrane helix</keyword>
<evidence type="ECO:0000256" key="1">
    <source>
        <dbReference type="SAM" id="Phobius"/>
    </source>
</evidence>
<feature type="transmembrane region" description="Helical" evidence="1">
    <location>
        <begin position="254"/>
        <end position="271"/>
    </location>
</feature>
<evidence type="ECO:0000313" key="3">
    <source>
        <dbReference type="Proteomes" id="UP001501183"/>
    </source>
</evidence>
<feature type="transmembrane region" description="Helical" evidence="1">
    <location>
        <begin position="322"/>
        <end position="340"/>
    </location>
</feature>
<dbReference type="InterPro" id="IPR005240">
    <property type="entry name" value="DUF389"/>
</dbReference>
<name>A0ABP8PGC9_9NOCA</name>